<protein>
    <submittedName>
        <fullName evidence="3">Phage major capsid protein</fullName>
    </submittedName>
</protein>
<evidence type="ECO:0000259" key="2">
    <source>
        <dbReference type="Pfam" id="PF05065"/>
    </source>
</evidence>
<organism evidence="3 4">
    <name type="scientific">Ruoffia tabacinasalis</name>
    <dbReference type="NCBI Taxonomy" id="87458"/>
    <lineage>
        <taxon>Bacteria</taxon>
        <taxon>Bacillati</taxon>
        <taxon>Bacillota</taxon>
        <taxon>Bacilli</taxon>
        <taxon>Lactobacillales</taxon>
        <taxon>Aerococcaceae</taxon>
        <taxon>Ruoffia</taxon>
    </lineage>
</organism>
<name>A0A5R9EGI7_9LACT</name>
<dbReference type="Proteomes" id="UP000306420">
    <property type="component" value="Unassembled WGS sequence"/>
</dbReference>
<accession>A0A5R9EGI7</accession>
<dbReference type="AlphaFoldDB" id="A0A5R9EGI7"/>
<dbReference type="InterPro" id="IPR054612">
    <property type="entry name" value="Phage_capsid-like_C"/>
</dbReference>
<dbReference type="RefSeq" id="WP_138403566.1">
    <property type="nucleotide sequence ID" value="NZ_VBSP01000002.1"/>
</dbReference>
<evidence type="ECO:0000256" key="1">
    <source>
        <dbReference type="ARBA" id="ARBA00004328"/>
    </source>
</evidence>
<dbReference type="InterPro" id="IPR024455">
    <property type="entry name" value="Phage_capsid"/>
</dbReference>
<dbReference type="Pfam" id="PF05065">
    <property type="entry name" value="Phage_capsid"/>
    <property type="match status" value="1"/>
</dbReference>
<proteinExistence type="predicted"/>
<comment type="subcellular location">
    <subcellularLocation>
        <location evidence="1">Virion</location>
    </subcellularLocation>
</comment>
<dbReference type="SUPFAM" id="SSF56563">
    <property type="entry name" value="Major capsid protein gp5"/>
    <property type="match status" value="1"/>
</dbReference>
<evidence type="ECO:0000313" key="3">
    <source>
        <dbReference type="EMBL" id="TLQ49284.1"/>
    </source>
</evidence>
<reference evidence="3 4" key="1">
    <citation type="submission" date="2019-05" db="EMBL/GenBank/DDBJ databases">
        <title>The metagenome of a microbial culture collection derived from dairy environment covers the genomic content of the human microbiome.</title>
        <authorList>
            <person name="Roder T."/>
            <person name="Wuthrich D."/>
            <person name="Sattari Z."/>
            <person name="Von Ah U."/>
            <person name="Bar C."/>
            <person name="Ronchi F."/>
            <person name="Macpherson A.J."/>
            <person name="Ganal-Vonarburg S.C."/>
            <person name="Bruggmann R."/>
            <person name="Vergeres G."/>
        </authorList>
    </citation>
    <scope>NUCLEOTIDE SEQUENCE [LARGE SCALE GENOMIC DNA]</scope>
    <source>
        <strain evidence="3 4">FAM 24227</strain>
    </source>
</reference>
<sequence length="392" mass="43609">MTVKLKASKEELKNKLDTVMNSETATQEDVISAQEAYFMAIAEDAAKQVKAEYEELSNVKDDSILQARGIHVLTAQETKFYNEVAKTGGFDDTQVWPETIFERVFEDLQEEHPILQLVNFTPTVGRVKVIRSRRKGKAVWGPLHKDLEGQLDAEFGQTEYTQLALTAFFLISNDTLDLGPRWINRYIQLSLKEAISDSWEEVIVSGTGNNQPIGLLKDLDGSVTKGAYPDKASAGTLTFKDPATMVTEFAGVLSTMSKYKHKIGDGDEGVDKFRKVGGKLRMIINPVNYYEVVARTTSINASGDYVTKIPFVGAENIIESVHVPADKLIIFVEGQYDATQSRPEKTYEYKETFAMQRATLYAVDMLGNGQPRDNYAAQVYDIAIPVEGATGE</sequence>
<comment type="caution">
    <text evidence="3">The sequence shown here is derived from an EMBL/GenBank/DDBJ whole genome shotgun (WGS) entry which is preliminary data.</text>
</comment>
<evidence type="ECO:0000313" key="4">
    <source>
        <dbReference type="Proteomes" id="UP000306420"/>
    </source>
</evidence>
<dbReference type="NCBIfam" id="TIGR01554">
    <property type="entry name" value="major_cap_HK97"/>
    <property type="match status" value="1"/>
</dbReference>
<dbReference type="EMBL" id="VBSP01000002">
    <property type="protein sequence ID" value="TLQ49284.1"/>
    <property type="molecule type" value="Genomic_DNA"/>
</dbReference>
<feature type="domain" description="Phage capsid-like C-terminal" evidence="2">
    <location>
        <begin position="97"/>
        <end position="230"/>
    </location>
</feature>
<gene>
    <name evidence="3" type="ORF">FEZ33_01220</name>
</gene>
<dbReference type="OrthoDB" id="2043141at2"/>